<evidence type="ECO:0000313" key="3">
    <source>
        <dbReference type="EMBL" id="SBS76095.1"/>
    </source>
</evidence>
<feature type="domain" description="UspA" evidence="2">
    <location>
        <begin position="151"/>
        <end position="283"/>
    </location>
</feature>
<comment type="similarity">
    <text evidence="1">Belongs to the universal stress protein A family.</text>
</comment>
<organism evidence="3">
    <name type="scientific">uncultured Mycobacterium sp</name>
    <dbReference type="NCBI Taxonomy" id="171292"/>
    <lineage>
        <taxon>Bacteria</taxon>
        <taxon>Bacillati</taxon>
        <taxon>Actinomycetota</taxon>
        <taxon>Actinomycetes</taxon>
        <taxon>Mycobacteriales</taxon>
        <taxon>Mycobacteriaceae</taxon>
        <taxon>Mycobacterium</taxon>
        <taxon>environmental samples</taxon>
    </lineage>
</organism>
<dbReference type="InterPro" id="IPR006016">
    <property type="entry name" value="UspA"/>
</dbReference>
<evidence type="ECO:0000259" key="2">
    <source>
        <dbReference type="Pfam" id="PF00582"/>
    </source>
</evidence>
<name>A0A1Y5PBN7_9MYCO</name>
<dbReference type="PANTHER" id="PTHR46268">
    <property type="entry name" value="STRESS RESPONSE PROTEIN NHAX"/>
    <property type="match status" value="1"/>
</dbReference>
<dbReference type="AlphaFoldDB" id="A0A1Y5PBN7"/>
<dbReference type="SUPFAM" id="SSF52402">
    <property type="entry name" value="Adenine nucleotide alpha hydrolases-like"/>
    <property type="match status" value="2"/>
</dbReference>
<gene>
    <name evidence="3" type="ORF">MHPYR_30092</name>
</gene>
<dbReference type="CDD" id="cd00293">
    <property type="entry name" value="USP-like"/>
    <property type="match status" value="1"/>
</dbReference>
<protein>
    <submittedName>
        <fullName evidence="3">UspA domain protein</fullName>
    </submittedName>
</protein>
<accession>A0A1Y5PBN7</accession>
<proteinExistence type="inferred from homology"/>
<sequence length="287" mass="30665">MRYVVGYGPRRRGLDAVNLAATLARSSGATLDLVAVLPSGAPTFHRYSPDQAFNAEVEEQGREWLADGLAQVPNDVQAEGHLRRADSITEGLLDAATDPDQGEAALIVVGTFHRVRSGRFGLGSLADALLHSSEVPVALAPAGYESRERITRITCAIGMRPGNENLFDNAISLAAEWKVPLRLMSLVAVGEGGSEERRHEWTRLAQQHAAGLVDKATAALPAGVSVTSVVGQGHSLDDAVLELDFEDSEIVLVGSSRLAQPKRLFLGHSASKIMRALPVPMIVWPRG</sequence>
<reference evidence="3" key="1">
    <citation type="submission" date="2016-03" db="EMBL/GenBank/DDBJ databases">
        <authorList>
            <person name="Ploux O."/>
        </authorList>
    </citation>
    <scope>NUCLEOTIDE SEQUENCE</scope>
    <source>
        <strain evidence="3">UC10</strain>
    </source>
</reference>
<dbReference type="EMBL" id="FLQS01000023">
    <property type="protein sequence ID" value="SBS76095.1"/>
    <property type="molecule type" value="Genomic_DNA"/>
</dbReference>
<evidence type="ECO:0000256" key="1">
    <source>
        <dbReference type="ARBA" id="ARBA00008791"/>
    </source>
</evidence>
<dbReference type="PANTHER" id="PTHR46268:SF6">
    <property type="entry name" value="UNIVERSAL STRESS PROTEIN UP12"/>
    <property type="match status" value="1"/>
</dbReference>
<feature type="domain" description="UspA" evidence="2">
    <location>
        <begin position="4"/>
        <end position="140"/>
    </location>
</feature>
<dbReference type="Gene3D" id="3.40.50.12370">
    <property type="match status" value="1"/>
</dbReference>
<dbReference type="Pfam" id="PF00582">
    <property type="entry name" value="Usp"/>
    <property type="match status" value="2"/>
</dbReference>